<keyword evidence="3" id="KW-1185">Reference proteome</keyword>
<dbReference type="EMBL" id="FNLL01000001">
    <property type="protein sequence ID" value="SDT84602.1"/>
    <property type="molecule type" value="Genomic_DNA"/>
</dbReference>
<gene>
    <name evidence="2" type="ORF">SAMN04487931_101319</name>
</gene>
<dbReference type="RefSeq" id="WP_139168960.1">
    <property type="nucleotide sequence ID" value="NZ_FNLL01000001.1"/>
</dbReference>
<keyword evidence="1" id="KW-0812">Transmembrane</keyword>
<reference evidence="3" key="1">
    <citation type="submission" date="2016-10" db="EMBL/GenBank/DDBJ databases">
        <authorList>
            <person name="Varghese N."/>
            <person name="Submissions S."/>
        </authorList>
    </citation>
    <scope>NUCLEOTIDE SEQUENCE [LARGE SCALE GENOMIC DNA]</scope>
    <source>
        <strain evidence="3">DSM 3384</strain>
    </source>
</reference>
<dbReference type="AlphaFoldDB" id="A0A1H2DNX3"/>
<sequence length="175" mass="20080">MALRMNRRERYSVFFACILILAVIVYQFGIAPFTEKKKLFERQLASKKTALVQINRLKSEYESFLNKNNNLKKINSQREKAFTLFAFLEKLAVKAGLDGNIDYMKPSSSLDKASKIELSLVEMKLKSIKLSQLAAYLYLVETSQNIVFVKRLAISRDGRDEGYISAVLHVETIRS</sequence>
<evidence type="ECO:0000313" key="2">
    <source>
        <dbReference type="EMBL" id="SDT84602.1"/>
    </source>
</evidence>
<feature type="transmembrane region" description="Helical" evidence="1">
    <location>
        <begin position="12"/>
        <end position="33"/>
    </location>
</feature>
<accession>A0A1H2DNX3</accession>
<keyword evidence="1" id="KW-0472">Membrane</keyword>
<evidence type="ECO:0000256" key="1">
    <source>
        <dbReference type="SAM" id="Phobius"/>
    </source>
</evidence>
<dbReference type="Proteomes" id="UP000199608">
    <property type="component" value="Unassembled WGS sequence"/>
</dbReference>
<keyword evidence="1" id="KW-1133">Transmembrane helix</keyword>
<organism evidence="2 3">
    <name type="scientific">Desulfobacula phenolica</name>
    <dbReference type="NCBI Taxonomy" id="90732"/>
    <lineage>
        <taxon>Bacteria</taxon>
        <taxon>Pseudomonadati</taxon>
        <taxon>Thermodesulfobacteriota</taxon>
        <taxon>Desulfobacteria</taxon>
        <taxon>Desulfobacterales</taxon>
        <taxon>Desulfobacteraceae</taxon>
        <taxon>Desulfobacula</taxon>
    </lineage>
</organism>
<evidence type="ECO:0000313" key="3">
    <source>
        <dbReference type="Proteomes" id="UP000199608"/>
    </source>
</evidence>
<protein>
    <submittedName>
        <fullName evidence="2">General secretion pathway protein M</fullName>
    </submittedName>
</protein>
<proteinExistence type="predicted"/>
<name>A0A1H2DNX3_9BACT</name>